<feature type="signal peptide" evidence="1">
    <location>
        <begin position="1"/>
        <end position="18"/>
    </location>
</feature>
<keyword evidence="3" id="KW-1185">Reference proteome</keyword>
<name>A0A8T0I0K3_CERPU</name>
<evidence type="ECO:0000313" key="3">
    <source>
        <dbReference type="Proteomes" id="UP000822688"/>
    </source>
</evidence>
<dbReference type="EMBL" id="CM026425">
    <property type="protein sequence ID" value="KAG0576068.1"/>
    <property type="molecule type" value="Genomic_DNA"/>
</dbReference>
<dbReference type="Proteomes" id="UP000822688">
    <property type="component" value="Chromosome 5"/>
</dbReference>
<comment type="caution">
    <text evidence="2">The sequence shown here is derived from an EMBL/GenBank/DDBJ whole genome shotgun (WGS) entry which is preliminary data.</text>
</comment>
<reference evidence="2" key="1">
    <citation type="submission" date="2020-06" db="EMBL/GenBank/DDBJ databases">
        <title>WGS assembly of Ceratodon purpureus strain R40.</title>
        <authorList>
            <person name="Carey S.B."/>
            <person name="Jenkins J."/>
            <person name="Shu S."/>
            <person name="Lovell J.T."/>
            <person name="Sreedasyam A."/>
            <person name="Maumus F."/>
            <person name="Tiley G.P."/>
            <person name="Fernandez-Pozo N."/>
            <person name="Barry K."/>
            <person name="Chen C."/>
            <person name="Wang M."/>
            <person name="Lipzen A."/>
            <person name="Daum C."/>
            <person name="Saski C.A."/>
            <person name="Payton A.C."/>
            <person name="Mcbreen J.C."/>
            <person name="Conrad R.E."/>
            <person name="Kollar L.M."/>
            <person name="Olsson S."/>
            <person name="Huttunen S."/>
            <person name="Landis J.B."/>
            <person name="Wickett N.J."/>
            <person name="Johnson M.G."/>
            <person name="Rensing S.A."/>
            <person name="Grimwood J."/>
            <person name="Schmutz J."/>
            <person name="Mcdaniel S.F."/>
        </authorList>
    </citation>
    <scope>NUCLEOTIDE SEQUENCE</scope>
    <source>
        <strain evidence="2">R40</strain>
    </source>
</reference>
<accession>A0A8T0I0K3</accession>
<protein>
    <submittedName>
        <fullName evidence="2">Uncharacterized protein</fullName>
    </submittedName>
</protein>
<feature type="chain" id="PRO_5035866218" evidence="1">
    <location>
        <begin position="19"/>
        <end position="53"/>
    </location>
</feature>
<evidence type="ECO:0000313" key="2">
    <source>
        <dbReference type="EMBL" id="KAG0576068.1"/>
    </source>
</evidence>
<organism evidence="2 3">
    <name type="scientific">Ceratodon purpureus</name>
    <name type="common">Fire moss</name>
    <name type="synonym">Dicranum purpureum</name>
    <dbReference type="NCBI Taxonomy" id="3225"/>
    <lineage>
        <taxon>Eukaryota</taxon>
        <taxon>Viridiplantae</taxon>
        <taxon>Streptophyta</taxon>
        <taxon>Embryophyta</taxon>
        <taxon>Bryophyta</taxon>
        <taxon>Bryophytina</taxon>
        <taxon>Bryopsida</taxon>
        <taxon>Dicranidae</taxon>
        <taxon>Pseudoditrichales</taxon>
        <taxon>Ditrichaceae</taxon>
        <taxon>Ceratodon</taxon>
    </lineage>
</organism>
<keyword evidence="1" id="KW-0732">Signal</keyword>
<dbReference type="AlphaFoldDB" id="A0A8T0I0K3"/>
<evidence type="ECO:0000256" key="1">
    <source>
        <dbReference type="SAM" id="SignalP"/>
    </source>
</evidence>
<proteinExistence type="predicted"/>
<sequence length="53" mass="6075">MYGLFCSFVIVVVGISDTLPICIETINISLRCLIFKNHLRSKSKIPFEREKTT</sequence>
<gene>
    <name evidence="2" type="ORF">KC19_5G052800</name>
</gene>